<reference evidence="2" key="1">
    <citation type="submission" date="2024-05" db="EMBL/GenBank/DDBJ databases">
        <authorList>
            <person name="Kim S."/>
            <person name="Heo J."/>
            <person name="Choi H."/>
            <person name="Choi Y."/>
            <person name="Kwon S.-W."/>
            <person name="Kim Y."/>
        </authorList>
    </citation>
    <scope>NUCLEOTIDE SEQUENCE</scope>
    <source>
        <strain evidence="2">KACC 23698</strain>
    </source>
</reference>
<feature type="domain" description="PPC" evidence="1">
    <location>
        <begin position="178"/>
        <end position="293"/>
    </location>
</feature>
<gene>
    <name evidence="2" type="ORF">ABEG18_18620</name>
</gene>
<dbReference type="InterPro" id="IPR005175">
    <property type="entry name" value="PPC_dom"/>
</dbReference>
<organism evidence="2">
    <name type="scientific">Alsobacter sp. KACC 23698</name>
    <dbReference type="NCBI Taxonomy" id="3149229"/>
    <lineage>
        <taxon>Bacteria</taxon>
        <taxon>Pseudomonadati</taxon>
        <taxon>Pseudomonadota</taxon>
        <taxon>Alphaproteobacteria</taxon>
        <taxon>Hyphomicrobiales</taxon>
        <taxon>Alsobacteraceae</taxon>
        <taxon>Alsobacter</taxon>
    </lineage>
</organism>
<accession>A0AAU7JC03</accession>
<dbReference type="RefSeq" id="WP_406854547.1">
    <property type="nucleotide sequence ID" value="NZ_CP157484.1"/>
</dbReference>
<dbReference type="AlphaFoldDB" id="A0AAU7JC03"/>
<name>A0AAU7JC03_9HYPH</name>
<dbReference type="Gene3D" id="3.30.1330.80">
    <property type="entry name" value="Hypothetical protein, similar to alpha- acetolactate decarboxylase, domain 2"/>
    <property type="match status" value="2"/>
</dbReference>
<protein>
    <submittedName>
        <fullName evidence="2">DUF296 domain-containing protein</fullName>
    </submittedName>
</protein>
<evidence type="ECO:0000313" key="2">
    <source>
        <dbReference type="EMBL" id="XBO37720.1"/>
    </source>
</evidence>
<dbReference type="SUPFAM" id="SSF117856">
    <property type="entry name" value="AF0104/ALDC/Ptd012-like"/>
    <property type="match status" value="2"/>
</dbReference>
<dbReference type="EMBL" id="CP157484">
    <property type="protein sequence ID" value="XBO37720.1"/>
    <property type="molecule type" value="Genomic_DNA"/>
</dbReference>
<dbReference type="Pfam" id="PF03479">
    <property type="entry name" value="PCC"/>
    <property type="match status" value="1"/>
</dbReference>
<dbReference type="PROSITE" id="PS51742">
    <property type="entry name" value="PPC"/>
    <property type="match status" value="1"/>
</dbReference>
<evidence type="ECO:0000259" key="1">
    <source>
        <dbReference type="PROSITE" id="PS51742"/>
    </source>
</evidence>
<proteinExistence type="predicted"/>
<sequence>MRGRVTALRHPGPAHPDRIASLAGRSLSASGALAAGLTINEAIAGFMAGAGIRGGAAALEGGAFAPFRYLMPALSTDGVHAAWYSAPHEPVGVTRLERAGATFGLRDGAPFVHVHGVWRESDGRRTGGHLLPHDCVIAEPIGIAAWGLTEHGIAAVEDPETAFKIFHPAPLAGAADAPASGPRTALARVRPNEDFCGAMTELARRHGFAAAELHGCVGSLIQPLFADGARVADIATEVFVQRGRVARDEAGDWRAEIDVTLVDTQGRIHAGRLVPGECPVCITFEVLMAEAPQ</sequence>